<dbReference type="SUPFAM" id="SSF55961">
    <property type="entry name" value="Bet v1-like"/>
    <property type="match status" value="1"/>
</dbReference>
<organism evidence="1 2">
    <name type="scientific">Mycolicibacterium smegmatis (strain MKD8)</name>
    <name type="common">Mycobacterium smegmatis</name>
    <dbReference type="NCBI Taxonomy" id="1214915"/>
    <lineage>
        <taxon>Bacteria</taxon>
        <taxon>Bacillati</taxon>
        <taxon>Actinomycetota</taxon>
        <taxon>Actinomycetes</taxon>
        <taxon>Mycobacteriales</taxon>
        <taxon>Mycobacteriaceae</taxon>
        <taxon>Mycolicibacterium</taxon>
    </lineage>
</organism>
<name>A0A2U9PWT9_MYCSE</name>
<dbReference type="AlphaFoldDB" id="A0A2U9PWT9"/>
<accession>A0A2U9PWT9</accession>
<dbReference type="InterPro" id="IPR019587">
    <property type="entry name" value="Polyketide_cyclase/dehydratase"/>
</dbReference>
<evidence type="ECO:0000313" key="1">
    <source>
        <dbReference type="EMBL" id="AWT56233.1"/>
    </source>
</evidence>
<dbReference type="Proteomes" id="UP000011200">
    <property type="component" value="Chromosome"/>
</dbReference>
<sequence length="159" mass="17626">MEESSPAAVDSSLTVKRDTTATRQQVWDVIADGWTYSQWVVGNTRMRAVDPNWPAPGSTIHHTIGVWPVVLNDETVVESCTPGEELILHAKGRPFGKARIVMRLHDLPDGGCRVEMAEVPIGGPLDWVPRRLALLAAFPRNRECTARLVALAERRPEPE</sequence>
<protein>
    <recommendedName>
        <fullName evidence="3">Polyketide cyclase / dehydrase and lipid transport</fullName>
    </recommendedName>
</protein>
<dbReference type="GeneID" id="93460052"/>
<reference evidence="2" key="2">
    <citation type="submission" date="2018-03" db="EMBL/GenBank/DDBJ databases">
        <authorList>
            <person name="Derbyshire K."/>
            <person name="Gray T.A."/>
            <person name="Champion M."/>
        </authorList>
    </citation>
    <scope>NUCLEOTIDE SEQUENCE [LARGE SCALE GENOMIC DNA]</scope>
    <source>
        <strain evidence="2">MKD8</strain>
    </source>
</reference>
<dbReference type="Pfam" id="PF10604">
    <property type="entry name" value="Polyketide_cyc2"/>
    <property type="match status" value="1"/>
</dbReference>
<dbReference type="EMBL" id="CP027541">
    <property type="protein sequence ID" value="AWT56233.1"/>
    <property type="molecule type" value="Genomic_DNA"/>
</dbReference>
<evidence type="ECO:0000313" key="2">
    <source>
        <dbReference type="Proteomes" id="UP000011200"/>
    </source>
</evidence>
<dbReference type="Gene3D" id="3.30.530.20">
    <property type="match status" value="1"/>
</dbReference>
<proteinExistence type="predicted"/>
<evidence type="ECO:0008006" key="3">
    <source>
        <dbReference type="Google" id="ProtNLM"/>
    </source>
</evidence>
<dbReference type="CDD" id="cd07812">
    <property type="entry name" value="SRPBCC"/>
    <property type="match status" value="1"/>
</dbReference>
<gene>
    <name evidence="1" type="ORF">D806_052840</name>
</gene>
<dbReference type="InterPro" id="IPR023393">
    <property type="entry name" value="START-like_dom_sf"/>
</dbReference>
<reference evidence="1 2" key="1">
    <citation type="journal article" date="2013" name="Genome Announc.">
        <title>Draft genome sequence of MKD8, a conjugal recipient Mycobacterium smegmatis strain.</title>
        <authorList>
            <person name="Gray T.A."/>
            <person name="Palumbo M.J."/>
            <person name="Derbyshire K.M."/>
        </authorList>
    </citation>
    <scope>NUCLEOTIDE SEQUENCE [LARGE SCALE GENOMIC DNA]</scope>
    <source>
        <strain evidence="1 2">MKD8</strain>
    </source>
</reference>
<dbReference type="RefSeq" id="WP_003896798.1">
    <property type="nucleotide sequence ID" value="NZ_CP027541.1"/>
</dbReference>